<dbReference type="GO" id="GO:0051536">
    <property type="term" value="F:iron-sulfur cluster binding"/>
    <property type="evidence" value="ECO:0007669"/>
    <property type="project" value="InterPro"/>
</dbReference>
<dbReference type="Pfam" id="PF01106">
    <property type="entry name" value="NifU"/>
    <property type="match status" value="1"/>
</dbReference>
<dbReference type="STRING" id="1033810.HLPCO_000021"/>
<comment type="function">
    <text evidence="1">May be involved in the formation or repair of [Fe-S] clusters present in iron-sulfur proteins.</text>
</comment>
<accession>U2FKP8</accession>
<evidence type="ECO:0000313" key="3">
    <source>
        <dbReference type="EMBL" id="ERJ13370.1"/>
    </source>
</evidence>
<sequence>MTEIEQQVKEILKKIRPYIQRDGGDVEFVKLDEDGIVYVRLLGACVGCSAADSTINDVIEQILVEEVPGVIAVMQID</sequence>
<dbReference type="GO" id="GO:0005506">
    <property type="term" value="F:iron ion binding"/>
    <property type="evidence" value="ECO:0007669"/>
    <property type="project" value="InterPro"/>
</dbReference>
<evidence type="ECO:0000313" key="4">
    <source>
        <dbReference type="Proteomes" id="UP000005707"/>
    </source>
</evidence>
<dbReference type="SUPFAM" id="SSF117916">
    <property type="entry name" value="Fe-S cluster assembly (FSCA) domain-like"/>
    <property type="match status" value="1"/>
</dbReference>
<evidence type="ECO:0000259" key="2">
    <source>
        <dbReference type="Pfam" id="PF01106"/>
    </source>
</evidence>
<reference evidence="3 4" key="1">
    <citation type="journal article" date="2011" name="J. Bacteriol.">
        <title>Genome sequence of Haloplasma contractile, an unusual contractile bacterium from a deep-sea anoxic brine lake.</title>
        <authorList>
            <person name="Antunes A."/>
            <person name="Alam I."/>
            <person name="El Dorry H."/>
            <person name="Siam R."/>
            <person name="Robertson A."/>
            <person name="Bajic V.B."/>
            <person name="Stingl U."/>
        </authorList>
    </citation>
    <scope>NUCLEOTIDE SEQUENCE [LARGE SCALE GENOMIC DNA]</scope>
    <source>
        <strain evidence="3 4">SSD-17B</strain>
    </source>
</reference>
<feature type="domain" description="NIF system FeS cluster assembly NifU C-terminal" evidence="2">
    <location>
        <begin position="8"/>
        <end position="73"/>
    </location>
</feature>
<gene>
    <name evidence="3" type="primary">yutI</name>
    <name evidence="3" type="ORF">HLPCO_000021</name>
</gene>
<dbReference type="GO" id="GO:0016226">
    <property type="term" value="P:iron-sulfur cluster assembly"/>
    <property type="evidence" value="ECO:0007669"/>
    <property type="project" value="InterPro"/>
</dbReference>
<dbReference type="Proteomes" id="UP000005707">
    <property type="component" value="Unassembled WGS sequence"/>
</dbReference>
<proteinExistence type="predicted"/>
<name>U2FKP8_9MOLU</name>
<reference evidence="3 4" key="2">
    <citation type="journal article" date="2013" name="PLoS ONE">
        <title>INDIGO - INtegrated Data Warehouse of MIcrobial GenOmes with Examples from the Red Sea Extremophiles.</title>
        <authorList>
            <person name="Alam I."/>
            <person name="Antunes A."/>
            <person name="Kamau A.A."/>
            <person name="Ba Alawi W."/>
            <person name="Kalkatawi M."/>
            <person name="Stingl U."/>
            <person name="Bajic V.B."/>
        </authorList>
    </citation>
    <scope>NUCLEOTIDE SEQUENCE [LARGE SCALE GENOMIC DNA]</scope>
    <source>
        <strain evidence="3 4">SSD-17B</strain>
    </source>
</reference>
<keyword evidence="4" id="KW-1185">Reference proteome</keyword>
<evidence type="ECO:0000256" key="1">
    <source>
        <dbReference type="ARBA" id="ARBA00049958"/>
    </source>
</evidence>
<protein>
    <submittedName>
        <fullName evidence="3">Nitrogen fixation protein YutI</fullName>
    </submittedName>
</protein>
<dbReference type="InterPro" id="IPR034904">
    <property type="entry name" value="FSCA_dom_sf"/>
</dbReference>
<dbReference type="RefSeq" id="WP_008826523.1">
    <property type="nucleotide sequence ID" value="NZ_AFNU02000001.1"/>
</dbReference>
<dbReference type="OrthoDB" id="9796965at2"/>
<comment type="caution">
    <text evidence="3">The sequence shown here is derived from an EMBL/GenBank/DDBJ whole genome shotgun (WGS) entry which is preliminary data.</text>
</comment>
<dbReference type="FunCoup" id="U2FKP8">
    <property type="interactions" value="16"/>
</dbReference>
<dbReference type="InterPro" id="IPR001075">
    <property type="entry name" value="NIF_FeS_clus_asmbl_NifU_C"/>
</dbReference>
<dbReference type="InParanoid" id="U2FKP8"/>
<dbReference type="eggNOG" id="COG0694">
    <property type="taxonomic scope" value="Bacteria"/>
</dbReference>
<dbReference type="EMBL" id="AFNU02000001">
    <property type="protein sequence ID" value="ERJ13370.1"/>
    <property type="molecule type" value="Genomic_DNA"/>
</dbReference>
<organism evidence="3 4">
    <name type="scientific">Haloplasma contractile SSD-17B</name>
    <dbReference type="NCBI Taxonomy" id="1033810"/>
    <lineage>
        <taxon>Bacteria</taxon>
        <taxon>Bacillati</taxon>
        <taxon>Mycoplasmatota</taxon>
        <taxon>Mollicutes</taxon>
        <taxon>Haloplasmatales</taxon>
        <taxon>Haloplasmataceae</taxon>
        <taxon>Haloplasma</taxon>
    </lineage>
</organism>
<dbReference type="Gene3D" id="3.30.300.130">
    <property type="entry name" value="Fe-S cluster assembly (FSCA)"/>
    <property type="match status" value="1"/>
</dbReference>
<dbReference type="PANTHER" id="PTHR11178">
    <property type="entry name" value="IRON-SULFUR CLUSTER SCAFFOLD PROTEIN NFU-RELATED"/>
    <property type="match status" value="1"/>
</dbReference>
<dbReference type="AlphaFoldDB" id="U2FKP8"/>